<dbReference type="Pfam" id="PF24681">
    <property type="entry name" value="Kelch_KLHDC2_KLHL20_DRC7"/>
    <property type="match status" value="1"/>
</dbReference>
<keyword evidence="3" id="KW-1185">Reference proteome</keyword>
<proteinExistence type="predicted"/>
<dbReference type="Proteomes" id="UP000515145">
    <property type="component" value="Chromosome 6"/>
</dbReference>
<keyword evidence="2" id="KW-0677">Repeat</keyword>
<reference evidence="4" key="1">
    <citation type="submission" date="2025-08" db="UniProtKB">
        <authorList>
            <consortium name="RefSeq"/>
        </authorList>
    </citation>
    <scope>IDENTIFICATION</scope>
</reference>
<evidence type="ECO:0000313" key="3">
    <source>
        <dbReference type="Proteomes" id="UP000515145"/>
    </source>
</evidence>
<dbReference type="InParanoid" id="A0A6P7I8L0"/>
<dbReference type="RefSeq" id="XP_028264500.1">
    <property type="nucleotide sequence ID" value="XM_028408699.1"/>
</dbReference>
<dbReference type="GeneID" id="114437782"/>
<sequence>MDAALSRRLERSSHTAFISHNTLVVWGGYQEAAGQDVALPSEEIWLCDLDSGTWERRDIDGDAPPDLKDFCGASIDDTLYVFGGCDLVGYSNQMFSVDLSEPSCCWRRVTDTRGTTPTPRSKHSCWVHRDRLIFFGGYGCKTVGEVQNSPSSSFVVEEMSWTTIGDTLFRCWGWNNEVNVFDTHTATWSQPETRGPAPAPRGCHASAVLGNKGYISGGAERAELDVFCLDLDAWTWTQFDISPSCAPLGRSMHTMTPTSDHTVFVYGGLGVDGNTLNDGWRFDARSRRWTEVTHPHKDKPRVCHTACLGSDGDVVVFGGSSRLCILMDSVAVLRAPSQNHCSDVLIFQTQPYSLYRLCEDLIGGNPELFRTPLRRLPPKLRSKINKRVAFFSAAACRGQRVSEPHLLKQ</sequence>
<evidence type="ECO:0000313" key="4">
    <source>
        <dbReference type="RefSeq" id="XP_028264500.1"/>
    </source>
</evidence>
<name>A0A6P7I8L0_9TELE</name>
<dbReference type="AlphaFoldDB" id="A0A6P7I8L0"/>
<dbReference type="SUPFAM" id="SSF50965">
    <property type="entry name" value="Galactose oxidase, central domain"/>
    <property type="match status" value="1"/>
</dbReference>
<organism evidence="3 4">
    <name type="scientific">Parambassis ranga</name>
    <name type="common">Indian glassy fish</name>
    <dbReference type="NCBI Taxonomy" id="210632"/>
    <lineage>
        <taxon>Eukaryota</taxon>
        <taxon>Metazoa</taxon>
        <taxon>Chordata</taxon>
        <taxon>Craniata</taxon>
        <taxon>Vertebrata</taxon>
        <taxon>Euteleostomi</taxon>
        <taxon>Actinopterygii</taxon>
        <taxon>Neopterygii</taxon>
        <taxon>Teleostei</taxon>
        <taxon>Neoteleostei</taxon>
        <taxon>Acanthomorphata</taxon>
        <taxon>Ovalentaria</taxon>
        <taxon>Ambassidae</taxon>
        <taxon>Parambassis</taxon>
    </lineage>
</organism>
<dbReference type="Gene3D" id="2.120.10.80">
    <property type="entry name" value="Kelch-type beta propeller"/>
    <property type="match status" value="2"/>
</dbReference>
<evidence type="ECO:0000256" key="1">
    <source>
        <dbReference type="ARBA" id="ARBA00022441"/>
    </source>
</evidence>
<protein>
    <submittedName>
        <fullName evidence="4">Kelch domain-containing protein 1-like isoform X1</fullName>
    </submittedName>
</protein>
<dbReference type="OrthoDB" id="10251809at2759"/>
<dbReference type="InterPro" id="IPR015915">
    <property type="entry name" value="Kelch-typ_b-propeller"/>
</dbReference>
<gene>
    <name evidence="4" type="primary">LOC114437782</name>
</gene>
<accession>A0A6P7I8L0</accession>
<dbReference type="PANTHER" id="PTHR46228">
    <property type="entry name" value="KELCH DOMAIN-CONTAINING PROTEIN"/>
    <property type="match status" value="1"/>
</dbReference>
<dbReference type="SUPFAM" id="SSF117281">
    <property type="entry name" value="Kelch motif"/>
    <property type="match status" value="1"/>
</dbReference>
<dbReference type="PANTHER" id="PTHR46228:SF1">
    <property type="entry name" value="KELCH DOMAIN-CONTAINING PROTEIN 1"/>
    <property type="match status" value="1"/>
</dbReference>
<dbReference type="InterPro" id="IPR011043">
    <property type="entry name" value="Gal_Oxase/kelch_b-propeller"/>
</dbReference>
<keyword evidence="1" id="KW-0880">Kelch repeat</keyword>
<evidence type="ECO:0000256" key="2">
    <source>
        <dbReference type="ARBA" id="ARBA00022737"/>
    </source>
</evidence>